<comment type="caution">
    <text evidence="3">The sequence shown here is derived from an EMBL/GenBank/DDBJ whole genome shotgun (WGS) entry which is preliminary data.</text>
</comment>
<evidence type="ECO:0000313" key="5">
    <source>
        <dbReference type="Proteomes" id="UP000305675"/>
    </source>
</evidence>
<keyword evidence="5" id="KW-1185">Reference proteome</keyword>
<evidence type="ECO:0000313" key="2">
    <source>
        <dbReference type="EMBL" id="TKB48594.1"/>
    </source>
</evidence>
<dbReference type="AlphaFoldDB" id="A0A4U1BL20"/>
<sequence>YNNLRPHLSLGMKTPNEVHGKASC</sequence>
<organism evidence="3 5">
    <name type="scientific">Ferrimonas aestuarii</name>
    <dbReference type="NCBI Taxonomy" id="2569539"/>
    <lineage>
        <taxon>Bacteria</taxon>
        <taxon>Pseudomonadati</taxon>
        <taxon>Pseudomonadota</taxon>
        <taxon>Gammaproteobacteria</taxon>
        <taxon>Alteromonadales</taxon>
        <taxon>Ferrimonadaceae</taxon>
        <taxon>Ferrimonas</taxon>
    </lineage>
</organism>
<reference evidence="3 5" key="1">
    <citation type="submission" date="2019-04" db="EMBL/GenBank/DDBJ databases">
        <authorList>
            <person name="Hwang J.C."/>
        </authorList>
    </citation>
    <scope>NUCLEOTIDE SEQUENCE [LARGE SCALE GENOMIC DNA]</scope>
    <source>
        <strain evidence="3 5">IMCC35002</strain>
    </source>
</reference>
<accession>A0A4U1BL20</accession>
<evidence type="ECO:0000313" key="3">
    <source>
        <dbReference type="EMBL" id="TKB50772.1"/>
    </source>
</evidence>
<evidence type="ECO:0000256" key="1">
    <source>
        <dbReference type="SAM" id="MobiDB-lite"/>
    </source>
</evidence>
<protein>
    <submittedName>
        <fullName evidence="3">Transposase</fullName>
    </submittedName>
</protein>
<dbReference type="EMBL" id="SWCJ01000005">
    <property type="protein sequence ID" value="TKB55541.1"/>
    <property type="molecule type" value="Genomic_DNA"/>
</dbReference>
<feature type="region of interest" description="Disordered" evidence="1">
    <location>
        <begin position="1"/>
        <end position="24"/>
    </location>
</feature>
<gene>
    <name evidence="4" type="ORF">FCL42_08835</name>
    <name evidence="3" type="ORF">FCL42_18810</name>
    <name evidence="2" type="ORF">FCL42_21500</name>
</gene>
<feature type="non-terminal residue" evidence="3">
    <location>
        <position position="1"/>
    </location>
</feature>
<dbReference type="EMBL" id="SWCJ01000042">
    <property type="protein sequence ID" value="TKB48594.1"/>
    <property type="molecule type" value="Genomic_DNA"/>
</dbReference>
<dbReference type="Proteomes" id="UP000305675">
    <property type="component" value="Unassembled WGS sequence"/>
</dbReference>
<name>A0A4U1BL20_9GAMM</name>
<evidence type="ECO:0000313" key="4">
    <source>
        <dbReference type="EMBL" id="TKB55541.1"/>
    </source>
</evidence>
<dbReference type="EMBL" id="SWCJ01000021">
    <property type="protein sequence ID" value="TKB50772.1"/>
    <property type="molecule type" value="Genomic_DNA"/>
</dbReference>
<proteinExistence type="predicted"/>